<dbReference type="Proteomes" id="UP000811246">
    <property type="component" value="Chromosome 10"/>
</dbReference>
<comment type="caution">
    <text evidence="1">The sequence shown here is derived from an EMBL/GenBank/DDBJ whole genome shotgun (WGS) entry which is preliminary data.</text>
</comment>
<proteinExistence type="predicted"/>
<organism evidence="1 2">
    <name type="scientific">Carya illinoinensis</name>
    <name type="common">Pecan</name>
    <dbReference type="NCBI Taxonomy" id="32201"/>
    <lineage>
        <taxon>Eukaryota</taxon>
        <taxon>Viridiplantae</taxon>
        <taxon>Streptophyta</taxon>
        <taxon>Embryophyta</taxon>
        <taxon>Tracheophyta</taxon>
        <taxon>Spermatophyta</taxon>
        <taxon>Magnoliopsida</taxon>
        <taxon>eudicotyledons</taxon>
        <taxon>Gunneridae</taxon>
        <taxon>Pentapetalae</taxon>
        <taxon>rosids</taxon>
        <taxon>fabids</taxon>
        <taxon>Fagales</taxon>
        <taxon>Juglandaceae</taxon>
        <taxon>Carya</taxon>
    </lineage>
</organism>
<dbReference type="AlphaFoldDB" id="A0A922DVD3"/>
<reference evidence="1" key="1">
    <citation type="submission" date="2021-01" db="EMBL/GenBank/DDBJ databases">
        <authorList>
            <person name="Lovell J.T."/>
            <person name="Bentley N."/>
            <person name="Bhattarai G."/>
            <person name="Jenkins J.W."/>
            <person name="Sreedasyam A."/>
            <person name="Alarcon Y."/>
            <person name="Bock C."/>
            <person name="Boston L."/>
            <person name="Carlson J."/>
            <person name="Cervantes K."/>
            <person name="Clermont K."/>
            <person name="Krom N."/>
            <person name="Kubenka K."/>
            <person name="Mamidi S."/>
            <person name="Mattison C."/>
            <person name="Monteros M."/>
            <person name="Pisani C."/>
            <person name="Plott C."/>
            <person name="Rajasekar S."/>
            <person name="Rhein H.S."/>
            <person name="Rohla C."/>
            <person name="Song M."/>
            <person name="Hilaire R.S."/>
            <person name="Shu S."/>
            <person name="Wells L."/>
            <person name="Wang X."/>
            <person name="Webber J."/>
            <person name="Heerema R.J."/>
            <person name="Klein P."/>
            <person name="Conner P."/>
            <person name="Grauke L."/>
            <person name="Grimwood J."/>
            <person name="Schmutz J."/>
            <person name="Randall J.J."/>
        </authorList>
    </citation>
    <scope>NUCLEOTIDE SEQUENCE</scope>
    <source>
        <tissue evidence="1">Leaf</tissue>
    </source>
</reference>
<protein>
    <submittedName>
        <fullName evidence="1">Uncharacterized protein</fullName>
    </submittedName>
</protein>
<accession>A0A922DVD3</accession>
<name>A0A922DVD3_CARIL</name>
<sequence length="104" mass="12043">MLKSSAAIVFACSCNCDFMPIFFPQNQSIFRFAHWPADHSSSVDNSSERGLLLCQWTVAVWTDFTHSVTRLVQKIGRSLFFQRHSFALLDRSWRDWELESNPAI</sequence>
<gene>
    <name evidence="1" type="ORF">I3842_10G069400</name>
</gene>
<evidence type="ECO:0000313" key="1">
    <source>
        <dbReference type="EMBL" id="KAG6691561.1"/>
    </source>
</evidence>
<evidence type="ECO:0000313" key="2">
    <source>
        <dbReference type="Proteomes" id="UP000811246"/>
    </source>
</evidence>
<dbReference type="EMBL" id="CM031834">
    <property type="protein sequence ID" value="KAG6691561.1"/>
    <property type="molecule type" value="Genomic_DNA"/>
</dbReference>